<feature type="region of interest" description="Disordered" evidence="1">
    <location>
        <begin position="41"/>
        <end position="61"/>
    </location>
</feature>
<gene>
    <name evidence="3" type="ORF">DSM107014_09265</name>
</gene>
<comment type="caution">
    <text evidence="3">The sequence shown here is derived from an EMBL/GenBank/DDBJ whole genome shotgun (WGS) entry which is preliminary data.</text>
</comment>
<name>A0A941JPU7_9CHRO</name>
<keyword evidence="2" id="KW-0472">Membrane</keyword>
<keyword evidence="2" id="KW-1133">Transmembrane helix</keyword>
<evidence type="ECO:0000256" key="1">
    <source>
        <dbReference type="SAM" id="MobiDB-lite"/>
    </source>
</evidence>
<evidence type="ECO:0000256" key="2">
    <source>
        <dbReference type="SAM" id="Phobius"/>
    </source>
</evidence>
<dbReference type="Pfam" id="PF07466">
    <property type="entry name" value="DUF1517"/>
    <property type="match status" value="1"/>
</dbReference>
<evidence type="ECO:0000313" key="3">
    <source>
        <dbReference type="EMBL" id="MBR8828073.1"/>
    </source>
</evidence>
<organism evidence="3 4">
    <name type="scientific">Gomphosphaeria aponina SAG 52.96 = DSM 107014</name>
    <dbReference type="NCBI Taxonomy" id="1521640"/>
    <lineage>
        <taxon>Bacteria</taxon>
        <taxon>Bacillati</taxon>
        <taxon>Cyanobacteriota</taxon>
        <taxon>Cyanophyceae</taxon>
        <taxon>Oscillatoriophycideae</taxon>
        <taxon>Chroococcales</taxon>
        <taxon>Gomphosphaeriaceae</taxon>
        <taxon>Gomphosphaeria</taxon>
    </lineage>
</organism>
<feature type="transmembrane region" description="Helical" evidence="2">
    <location>
        <begin position="77"/>
        <end position="101"/>
    </location>
</feature>
<protein>
    <submittedName>
        <fullName evidence="3">DUF1517 domain-containing protein</fullName>
    </submittedName>
</protein>
<dbReference type="PIRSF" id="PIRSF037221">
    <property type="entry name" value="DUF1517"/>
    <property type="match status" value="1"/>
</dbReference>
<accession>A0A941JPU7</accession>
<dbReference type="Proteomes" id="UP000767446">
    <property type="component" value="Unassembled WGS sequence"/>
</dbReference>
<dbReference type="InterPro" id="IPR053023">
    <property type="entry name" value="FLAP_modulator"/>
</dbReference>
<keyword evidence="2" id="KW-0812">Transmembrane</keyword>
<dbReference type="InterPro" id="IPR010903">
    <property type="entry name" value="DUF1517"/>
</dbReference>
<reference evidence="3" key="1">
    <citation type="submission" date="2021-02" db="EMBL/GenBank/DDBJ databases">
        <title>Metagenome analyses of Stigonema ocellatum DSM 106950, Chlorogloea purpurea SAG 13.99 and Gomphosphaeria aponina DSM 107014.</title>
        <authorList>
            <person name="Marter P."/>
            <person name="Huang S."/>
        </authorList>
    </citation>
    <scope>NUCLEOTIDE SEQUENCE</scope>
    <source>
        <strain evidence="3">JP213</strain>
    </source>
</reference>
<proteinExistence type="predicted"/>
<evidence type="ECO:0000313" key="4">
    <source>
        <dbReference type="Proteomes" id="UP000767446"/>
    </source>
</evidence>
<dbReference type="EMBL" id="JADQBC010000054">
    <property type="protein sequence ID" value="MBR8828073.1"/>
    <property type="molecule type" value="Genomic_DNA"/>
</dbReference>
<dbReference type="PANTHER" id="PTHR33975">
    <property type="entry name" value="MYELIN-ASSOCIATED OLIGODENDROCYTE BASIC PROTEIN"/>
    <property type="match status" value="1"/>
</dbReference>
<dbReference type="AlphaFoldDB" id="A0A941JPU7"/>
<sequence length="303" mass="32209">MYKKKLPTWLRSLFVLGLVLTLILGNGGDALAARRTGGRIGGGSFSSPSRTQPSGGGTRSPGYGGGGGFGFPFLLPFFGFGGGFGGLFTILILISIANFLVNSFRNAADGGENHNNLQVAVGKVQVGLLASARELQKELDDLARTADTGTASGRALVLQEATLALLRHPEYWVYGATESQKTALEAAEAKFNQLSLEERSKFSEETLSNYNNQLRGRESSSNLVKTDENGGEYIIVTIIVGATGKLELPAINNSENMRSALQQIGGIGSDRLLAIEVLWTPQAPGDTLTTDDILAEYPNLKLV</sequence>
<dbReference type="PANTHER" id="PTHR33975:SF2">
    <property type="entry name" value="MYELIN-ASSOCIATED OLIGODENDROCYTE BASIC PROTEIN"/>
    <property type="match status" value="1"/>
</dbReference>